<evidence type="ECO:0000256" key="1">
    <source>
        <dbReference type="SAM" id="MobiDB-lite"/>
    </source>
</evidence>
<dbReference type="InParanoid" id="A0A7M7JZ98"/>
<dbReference type="EnsemblMetazoa" id="XM_022799282">
    <property type="protein sequence ID" value="XP_022655017"/>
    <property type="gene ID" value="LOC111247837"/>
</dbReference>
<evidence type="ECO:0000256" key="2">
    <source>
        <dbReference type="SAM" id="SignalP"/>
    </source>
</evidence>
<dbReference type="RefSeq" id="XP_022655016.1">
    <property type="nucleotide sequence ID" value="XM_022799281.1"/>
</dbReference>
<proteinExistence type="predicted"/>
<dbReference type="KEGG" id="vde:111247837"/>
<feature type="signal peptide" evidence="2">
    <location>
        <begin position="1"/>
        <end position="32"/>
    </location>
</feature>
<dbReference type="EnsemblMetazoa" id="XM_022799283">
    <property type="protein sequence ID" value="XP_022655018"/>
    <property type="gene ID" value="LOC111247837"/>
</dbReference>
<name>A0A7M7JZ98_VARDE</name>
<feature type="region of interest" description="Disordered" evidence="1">
    <location>
        <begin position="208"/>
        <end position="239"/>
    </location>
</feature>
<dbReference type="GeneID" id="111247837"/>
<dbReference type="RefSeq" id="XP_022655017.1">
    <property type="nucleotide sequence ID" value="XM_022799282.1"/>
</dbReference>
<dbReference type="OrthoDB" id="6512730at2759"/>
<dbReference type="AlphaFoldDB" id="A0A7M7JZ98"/>
<protein>
    <submittedName>
        <fullName evidence="3">Uncharacterized protein</fullName>
    </submittedName>
</protein>
<accession>A0A7M7JZ98</accession>
<organism evidence="3 4">
    <name type="scientific">Varroa destructor</name>
    <name type="common">Honeybee mite</name>
    <dbReference type="NCBI Taxonomy" id="109461"/>
    <lineage>
        <taxon>Eukaryota</taxon>
        <taxon>Metazoa</taxon>
        <taxon>Ecdysozoa</taxon>
        <taxon>Arthropoda</taxon>
        <taxon>Chelicerata</taxon>
        <taxon>Arachnida</taxon>
        <taxon>Acari</taxon>
        <taxon>Parasitiformes</taxon>
        <taxon>Mesostigmata</taxon>
        <taxon>Gamasina</taxon>
        <taxon>Dermanyssoidea</taxon>
        <taxon>Varroidae</taxon>
        <taxon>Varroa</taxon>
    </lineage>
</organism>
<evidence type="ECO:0000313" key="3">
    <source>
        <dbReference type="EnsemblMetazoa" id="XP_022655016"/>
    </source>
</evidence>
<dbReference type="Proteomes" id="UP000594260">
    <property type="component" value="Unplaced"/>
</dbReference>
<feature type="chain" id="PRO_5033913607" evidence="2">
    <location>
        <begin position="33"/>
        <end position="330"/>
    </location>
</feature>
<dbReference type="EnsemblMetazoa" id="XM_022799281">
    <property type="protein sequence ID" value="XP_022655016"/>
    <property type="gene ID" value="LOC111247837"/>
</dbReference>
<dbReference type="RefSeq" id="XP_022655018.1">
    <property type="nucleotide sequence ID" value="XM_022799283.1"/>
</dbReference>
<keyword evidence="4" id="KW-1185">Reference proteome</keyword>
<reference evidence="3" key="1">
    <citation type="submission" date="2021-01" db="UniProtKB">
        <authorList>
            <consortium name="EnsemblMetazoa"/>
        </authorList>
    </citation>
    <scope>IDENTIFICATION</scope>
</reference>
<keyword evidence="2" id="KW-0732">Signal</keyword>
<evidence type="ECO:0000313" key="4">
    <source>
        <dbReference type="Proteomes" id="UP000594260"/>
    </source>
</evidence>
<sequence length="330" mass="36527">MGSPSAKCIQNTTVVAFVILLQLIFELKPSFSEARARYRQPHDREDKDLVAMRSVNTNFLYTLICDNFVSADTQLARYHCLLNRMTAIDRSALSKCVTRFNLRSNAEFISTFCRGGLSCKQFRHCIVREREALREAVGATVATKPTGDSLITAEPVSTAITTNMPPTTTTPFPTTATTIASPSFAVVTKTTEASTSSVFEGNATTVDAAEEAGRGDDTSSPPPPLGTSQPLQPEHSPEQLIDDEDDFFPCLCVKKAKYLKRSSKAFRQGRSLNNKDVELLRRQLENARLLFPPEVIRKCLVDFGHQPQGHTSVSSTSSLRKYYGSIFRPF</sequence>